<evidence type="ECO:0000256" key="1">
    <source>
        <dbReference type="SAM" id="MobiDB-lite"/>
    </source>
</evidence>
<reference evidence="3 4" key="1">
    <citation type="submission" date="2019-04" db="EMBL/GenBank/DDBJ databases">
        <authorList>
            <person name="Jiang L."/>
        </authorList>
    </citation>
    <scope>NUCLEOTIDE SEQUENCE [LARGE SCALE GENOMIC DNA]</scope>
    <source>
        <strain evidence="3 4">YIM 131853</strain>
    </source>
</reference>
<protein>
    <recommendedName>
        <fullName evidence="5">DUF4337 domain-containing protein</fullName>
    </recommendedName>
</protein>
<evidence type="ECO:0000256" key="2">
    <source>
        <dbReference type="SAM" id="Phobius"/>
    </source>
</evidence>
<feature type="transmembrane region" description="Helical" evidence="2">
    <location>
        <begin position="41"/>
        <end position="59"/>
    </location>
</feature>
<keyword evidence="2" id="KW-1133">Transmembrane helix</keyword>
<gene>
    <name evidence="3" type="ORF">E6C64_03535</name>
</gene>
<feature type="transmembrane region" description="Helical" evidence="2">
    <location>
        <begin position="223"/>
        <end position="248"/>
    </location>
</feature>
<comment type="caution">
    <text evidence="3">The sequence shown here is derived from an EMBL/GenBank/DDBJ whole genome shotgun (WGS) entry which is preliminary data.</text>
</comment>
<dbReference type="AlphaFoldDB" id="A0A4S4FSN9"/>
<name>A0A4S4FSN9_9MICO</name>
<evidence type="ECO:0000313" key="3">
    <source>
        <dbReference type="EMBL" id="THG33424.1"/>
    </source>
</evidence>
<evidence type="ECO:0008006" key="5">
    <source>
        <dbReference type="Google" id="ProtNLM"/>
    </source>
</evidence>
<dbReference type="OrthoDB" id="5057611at2"/>
<dbReference type="Proteomes" id="UP000309133">
    <property type="component" value="Unassembled WGS sequence"/>
</dbReference>
<feature type="transmembrane region" description="Helical" evidence="2">
    <location>
        <begin position="196"/>
        <end position="216"/>
    </location>
</feature>
<feature type="region of interest" description="Disordered" evidence="1">
    <location>
        <begin position="1"/>
        <end position="26"/>
    </location>
</feature>
<feature type="compositionally biased region" description="Pro residues" evidence="1">
    <location>
        <begin position="1"/>
        <end position="20"/>
    </location>
</feature>
<evidence type="ECO:0000313" key="4">
    <source>
        <dbReference type="Proteomes" id="UP000309133"/>
    </source>
</evidence>
<keyword evidence="2" id="KW-0472">Membrane</keyword>
<organism evidence="3 4">
    <name type="scientific">Naasia lichenicola</name>
    <dbReference type="NCBI Taxonomy" id="2565933"/>
    <lineage>
        <taxon>Bacteria</taxon>
        <taxon>Bacillati</taxon>
        <taxon>Actinomycetota</taxon>
        <taxon>Actinomycetes</taxon>
        <taxon>Micrococcales</taxon>
        <taxon>Microbacteriaceae</taxon>
        <taxon>Naasia</taxon>
    </lineage>
</organism>
<sequence>MSIPNTPTPETNPLPLPLAPSPAAQTAPATRRRGLFDNVELVTVILLGIVSVATAYTSFQSGLYGGASDDRISRSEAKGTEAESLYLEGNQQYVQDTQTILRLSDLDVLKQSADPVTASDAAAQYDQLYFIGVSEDLDAAITSATALDASEPDFWHDPQADEAYGEALFGTYGTASDEAEQLRKEGDGIGDKGDQLGFYTALMAITLFLLGVAAVVRRPLTQWILIAIGMSIFLVTAIATAFIPFVWIGY</sequence>
<dbReference type="RefSeq" id="WP_136426206.1">
    <property type="nucleotide sequence ID" value="NZ_SSSM01000001.1"/>
</dbReference>
<accession>A0A4S4FSN9</accession>
<keyword evidence="2" id="KW-0812">Transmembrane</keyword>
<keyword evidence="4" id="KW-1185">Reference proteome</keyword>
<proteinExistence type="predicted"/>
<dbReference type="EMBL" id="SSSM01000001">
    <property type="protein sequence ID" value="THG33424.1"/>
    <property type="molecule type" value="Genomic_DNA"/>
</dbReference>